<evidence type="ECO:0000313" key="4">
    <source>
        <dbReference type="Proteomes" id="UP000556436"/>
    </source>
</evidence>
<organism evidence="3 4">
    <name type="scientific">Streptomyces netropsis</name>
    <name type="common">Streptoverticillium netropsis</name>
    <dbReference type="NCBI Taxonomy" id="55404"/>
    <lineage>
        <taxon>Bacteria</taxon>
        <taxon>Bacillati</taxon>
        <taxon>Actinomycetota</taxon>
        <taxon>Actinomycetes</taxon>
        <taxon>Kitasatosporales</taxon>
        <taxon>Streptomycetaceae</taxon>
        <taxon>Streptomyces</taxon>
    </lineage>
</organism>
<keyword evidence="4" id="KW-1185">Reference proteome</keyword>
<dbReference type="InterPro" id="IPR045851">
    <property type="entry name" value="AMP-bd_C_sf"/>
</dbReference>
<dbReference type="Gene3D" id="3.40.50.12780">
    <property type="entry name" value="N-terminal domain of ligase-like"/>
    <property type="match status" value="1"/>
</dbReference>
<evidence type="ECO:0000259" key="1">
    <source>
        <dbReference type="Pfam" id="PF00501"/>
    </source>
</evidence>
<dbReference type="CDD" id="cd04433">
    <property type="entry name" value="AFD_class_I"/>
    <property type="match status" value="1"/>
</dbReference>
<dbReference type="GO" id="GO:0016877">
    <property type="term" value="F:ligase activity, forming carbon-sulfur bonds"/>
    <property type="evidence" value="ECO:0007669"/>
    <property type="project" value="UniProtKB-ARBA"/>
</dbReference>
<protein>
    <submittedName>
        <fullName evidence="3">Fatty-acyl-CoA synthase</fullName>
        <ecNumber evidence="3">6.2.1.-</ecNumber>
    </submittedName>
</protein>
<dbReference type="InterPro" id="IPR025110">
    <property type="entry name" value="AMP-bd_C"/>
</dbReference>
<proteinExistence type="predicted"/>
<reference evidence="3 4" key="1">
    <citation type="submission" date="2020-08" db="EMBL/GenBank/DDBJ databases">
        <title>Genomic Encyclopedia of Type Strains, Phase III (KMG-III): the genomes of soil and plant-associated and newly described type strains.</title>
        <authorList>
            <person name="Whitman W."/>
        </authorList>
    </citation>
    <scope>NUCLEOTIDE SEQUENCE [LARGE SCALE GENOMIC DNA]</scope>
    <source>
        <strain evidence="3 4">CECT 3265</strain>
    </source>
</reference>
<dbReference type="Pfam" id="PF13193">
    <property type="entry name" value="AMP-binding_C"/>
    <property type="match status" value="1"/>
</dbReference>
<dbReference type="EC" id="6.2.1.-" evidence="3"/>
<keyword evidence="3" id="KW-0436">Ligase</keyword>
<evidence type="ECO:0000313" key="3">
    <source>
        <dbReference type="EMBL" id="MBB4887999.1"/>
    </source>
</evidence>
<dbReference type="EMBL" id="JACHJG010000008">
    <property type="protein sequence ID" value="MBB4887999.1"/>
    <property type="molecule type" value="Genomic_DNA"/>
</dbReference>
<dbReference type="SUPFAM" id="SSF56801">
    <property type="entry name" value="Acetyl-CoA synthetase-like"/>
    <property type="match status" value="1"/>
</dbReference>
<dbReference type="PANTHER" id="PTHR43767">
    <property type="entry name" value="LONG-CHAIN-FATTY-ACID--COA LIGASE"/>
    <property type="match status" value="1"/>
</dbReference>
<dbReference type="Proteomes" id="UP000556436">
    <property type="component" value="Unassembled WGS sequence"/>
</dbReference>
<dbReference type="InterPro" id="IPR042099">
    <property type="entry name" value="ANL_N_sf"/>
</dbReference>
<dbReference type="InterPro" id="IPR020845">
    <property type="entry name" value="AMP-binding_CS"/>
</dbReference>
<gene>
    <name evidence="3" type="ORF">FHS38_004067</name>
</gene>
<feature type="domain" description="AMP-binding enzyme C-terminal" evidence="2">
    <location>
        <begin position="426"/>
        <end position="501"/>
    </location>
</feature>
<dbReference type="Gene3D" id="3.30.300.30">
    <property type="match status" value="1"/>
</dbReference>
<feature type="domain" description="AMP-dependent synthetase/ligase" evidence="1">
    <location>
        <begin position="23"/>
        <end position="376"/>
    </location>
</feature>
<comment type="caution">
    <text evidence="3">The sequence shown here is derived from an EMBL/GenBank/DDBJ whole genome shotgun (WGS) entry which is preliminary data.</text>
</comment>
<sequence length="514" mass="54784">MADNPHQPYECYVEDILGVLSLRPERPALITEEGRTVLAGEVRDSVHQMAAELAERGIGRGSTVSFLTGNQPEALVARYAANLLGARVVFLNEGMSPGGQAEVVNSVGTAMLLVAPTARTAAEALLAEARVPAVFTLGPASFGVDLSAHAAARAPHPVVGAALAGDDWCIRYTGGTTGIPKGIRMAHGPYRQMLTQRARSVPSGARPRFLACTPLAHMAGILADVALLAGGTVVLRHAFDPHDVLATVQQERITDMWLLPPLLYTLLDHPELATTEVSSLQRIIYGGTAVSAQRMRQAADAFGPVLYGSYGQTEAGSITEVLPQEHAMTGRSGQATAGRACPGVDIEIRDEGGAVLAPGDTGEIHVRTPMMMSGYWRQPELTAEVLRDGWVRTGDLGYLDAEGYLYLVDRLKDVVVVVGGHVYPTELEQLLLTHPAVAQCTAFGVRRADQSEEVHVAIVPAAGRGAGRELVREFVRERMGTMYVPSAVHIVDRIPLTAAGKPDKKLLRATLGTK</sequence>
<dbReference type="Pfam" id="PF00501">
    <property type="entry name" value="AMP-binding"/>
    <property type="match status" value="1"/>
</dbReference>
<name>A0A7W7LDE2_STRNE</name>
<dbReference type="RefSeq" id="WP_184735289.1">
    <property type="nucleotide sequence ID" value="NZ_BMRW01000008.1"/>
</dbReference>
<dbReference type="AlphaFoldDB" id="A0A7W7LDE2"/>
<dbReference type="InterPro" id="IPR050237">
    <property type="entry name" value="ATP-dep_AMP-bd_enzyme"/>
</dbReference>
<evidence type="ECO:0000259" key="2">
    <source>
        <dbReference type="Pfam" id="PF13193"/>
    </source>
</evidence>
<dbReference type="PANTHER" id="PTHR43767:SF7">
    <property type="entry name" value="MEDIUM_LONG-CHAIN-FATTY-ACID--COA LIGASE FADD8"/>
    <property type="match status" value="1"/>
</dbReference>
<dbReference type="PROSITE" id="PS00455">
    <property type="entry name" value="AMP_BINDING"/>
    <property type="match status" value="1"/>
</dbReference>
<dbReference type="InterPro" id="IPR000873">
    <property type="entry name" value="AMP-dep_synth/lig_dom"/>
</dbReference>
<accession>A0A7W7LDE2</accession>